<organism evidence="3 4">
    <name type="scientific">Agrocybe chaxingu</name>
    <dbReference type="NCBI Taxonomy" id="84603"/>
    <lineage>
        <taxon>Eukaryota</taxon>
        <taxon>Fungi</taxon>
        <taxon>Dikarya</taxon>
        <taxon>Basidiomycota</taxon>
        <taxon>Agaricomycotina</taxon>
        <taxon>Agaricomycetes</taxon>
        <taxon>Agaricomycetidae</taxon>
        <taxon>Agaricales</taxon>
        <taxon>Agaricineae</taxon>
        <taxon>Strophariaceae</taxon>
        <taxon>Agrocybe</taxon>
    </lineage>
</organism>
<sequence length="653" mass="74894">MHLYRSYSLRCLHPNLYALKRDPPRYPFVRQFATTLEPLHPPQRLRKSAKRTGYLLLGLGVLYGVDKYYNASSIIRNFRTLWTCAMITADYKWNFTPEKTEQIPQLHERVADRVFNLFTSNGGLYIKIGQAIGANAALLPKPMQLKFASLFDDAPQIPYSVVHDVFVKELGRPPSGPGGVFEIFEEQAVASASIAQVHKAKLWPRIGSDGQPEKEERWVAVKIQKPDVSTQMEWDLGAYRMVMWMFEHWAFDLPVYFVVDFVSDHLRQELDFIREADNARQTAEFVANEPLLRDKVYIPKVYPEYSTKKVMTAEWIDGIRLSDREGVFRLMGEHPTSTPPPFVDPMSAASLIASPATAASASVSSLQIPAKPLKGGVKSIMQTMVELFSAQMFDWGWVHCDPHPGNVLVRPSPSNPKRAQVVLLDHGLYVRVPEDFKREWVRLWRAMLVGDYKGVEEVTDSWGMGLPDLVASFTLMRPTILRKGRKPKLRQVGEEAQKERKPLTQYEMSVKMKQKLKEFLTDTDRMPKVLIFLTRNMRMVQGNNQSFGSPVNRVKITGYWASRAGTRHASLGFVERIREWWQHVVFRFAMFTIDIVFWRSRFVFWLRETRAKLRLGGGEAETNGGFEEELERTMRGFAKDNLGLEMGEGTFIG</sequence>
<dbReference type="Pfam" id="PF03109">
    <property type="entry name" value="ABC1"/>
    <property type="match status" value="2"/>
</dbReference>
<dbReference type="Proteomes" id="UP001148786">
    <property type="component" value="Unassembled WGS sequence"/>
</dbReference>
<reference evidence="3" key="1">
    <citation type="submission" date="2022-07" db="EMBL/GenBank/DDBJ databases">
        <title>Genome Sequence of Agrocybe chaxingu.</title>
        <authorList>
            <person name="Buettner E."/>
        </authorList>
    </citation>
    <scope>NUCLEOTIDE SEQUENCE</scope>
    <source>
        <strain evidence="3">MP-N11</strain>
    </source>
</reference>
<dbReference type="InterPro" id="IPR051130">
    <property type="entry name" value="Mito_struct-func_regulator"/>
</dbReference>
<comment type="similarity">
    <text evidence="1">Belongs to the protein kinase superfamily. ADCK protein kinase family.</text>
</comment>
<proteinExistence type="inferred from homology"/>
<feature type="domain" description="ABC1 atypical kinase-like" evidence="2">
    <location>
        <begin position="150"/>
        <end position="325"/>
    </location>
</feature>
<gene>
    <name evidence="3" type="ORF">NLJ89_g3345</name>
</gene>
<evidence type="ECO:0000256" key="1">
    <source>
        <dbReference type="ARBA" id="ARBA00009670"/>
    </source>
</evidence>
<dbReference type="EMBL" id="JANKHO010000238">
    <property type="protein sequence ID" value="KAJ3512743.1"/>
    <property type="molecule type" value="Genomic_DNA"/>
</dbReference>
<dbReference type="PANTHER" id="PTHR43173">
    <property type="entry name" value="ABC1 FAMILY PROTEIN"/>
    <property type="match status" value="1"/>
</dbReference>
<feature type="domain" description="ABC1 atypical kinase-like" evidence="2">
    <location>
        <begin position="378"/>
        <end position="458"/>
    </location>
</feature>
<dbReference type="InterPro" id="IPR011009">
    <property type="entry name" value="Kinase-like_dom_sf"/>
</dbReference>
<evidence type="ECO:0000313" key="3">
    <source>
        <dbReference type="EMBL" id="KAJ3512743.1"/>
    </source>
</evidence>
<dbReference type="InterPro" id="IPR045307">
    <property type="entry name" value="ADCK1_dom"/>
</dbReference>
<dbReference type="SUPFAM" id="SSF56112">
    <property type="entry name" value="Protein kinase-like (PK-like)"/>
    <property type="match status" value="1"/>
</dbReference>
<dbReference type="AlphaFoldDB" id="A0A9W8K523"/>
<evidence type="ECO:0000313" key="4">
    <source>
        <dbReference type="Proteomes" id="UP001148786"/>
    </source>
</evidence>
<dbReference type="OrthoDB" id="427480at2759"/>
<keyword evidence="4" id="KW-1185">Reference proteome</keyword>
<dbReference type="CDD" id="cd13969">
    <property type="entry name" value="ADCK1-like"/>
    <property type="match status" value="1"/>
</dbReference>
<protein>
    <recommendedName>
        <fullName evidence="2">ABC1 atypical kinase-like domain-containing protein</fullName>
    </recommendedName>
</protein>
<evidence type="ECO:0000259" key="2">
    <source>
        <dbReference type="Pfam" id="PF03109"/>
    </source>
</evidence>
<comment type="caution">
    <text evidence="3">The sequence shown here is derived from an EMBL/GenBank/DDBJ whole genome shotgun (WGS) entry which is preliminary data.</text>
</comment>
<accession>A0A9W8K523</accession>
<dbReference type="InterPro" id="IPR004147">
    <property type="entry name" value="ABC1_dom"/>
</dbReference>
<dbReference type="PANTHER" id="PTHR43173:SF37">
    <property type="entry name" value="ABC1 FAMILY PROTEIN C10F6.14C"/>
    <property type="match status" value="1"/>
</dbReference>
<name>A0A9W8K523_9AGAR</name>